<dbReference type="AlphaFoldDB" id="A0A382HFB8"/>
<reference evidence="1" key="1">
    <citation type="submission" date="2018-05" db="EMBL/GenBank/DDBJ databases">
        <authorList>
            <person name="Lanie J.A."/>
            <person name="Ng W.-L."/>
            <person name="Kazmierczak K.M."/>
            <person name="Andrzejewski T.M."/>
            <person name="Davidsen T.M."/>
            <person name="Wayne K.J."/>
            <person name="Tettelin H."/>
            <person name="Glass J.I."/>
            <person name="Rusch D."/>
            <person name="Podicherti R."/>
            <person name="Tsui H.-C.T."/>
            <person name="Winkler M.E."/>
        </authorList>
    </citation>
    <scope>NUCLEOTIDE SEQUENCE</scope>
</reference>
<evidence type="ECO:0008006" key="2">
    <source>
        <dbReference type="Google" id="ProtNLM"/>
    </source>
</evidence>
<accession>A0A382HFB8</accession>
<gene>
    <name evidence="1" type="ORF">METZ01_LOCUS238888</name>
</gene>
<name>A0A382HFB8_9ZZZZ</name>
<organism evidence="1">
    <name type="scientific">marine metagenome</name>
    <dbReference type="NCBI Taxonomy" id="408172"/>
    <lineage>
        <taxon>unclassified sequences</taxon>
        <taxon>metagenomes</taxon>
        <taxon>ecological metagenomes</taxon>
    </lineage>
</organism>
<protein>
    <recommendedName>
        <fullName evidence="2">Phage major capsid protein</fullName>
    </recommendedName>
</protein>
<sequence>MAALTSDQLANVANASLDFFINRGDVLSQAIQDKPLFAAMDKASKSYPGGKGKVDLAVKGVYETALAGYTATDQVTYSNPDHIKRVNYTWHEHHIGIEVTHTELKHDGISVSDALTGETSNVSGRDKTVLVNLFKDKMEDMMEGYAKGMNDLLYTDGTSTTAMTGIQGIIADNPAATSASVGGLRTDTNTWWRNRFNVAISTSSGGQELIDLIHKEIRQLRRYGGKPSLAVCGSAFLDRLTTELKSKGNFTQTGWTGKQDISMGEVYYQGIQFQYDPTLDDINLTGKDGDKRCYIIDPSKLYIMYMDGEKMKRHSPTRPHDYYSIYRAITTTSVLCASQLNCHGVYEIS</sequence>
<dbReference type="NCBIfam" id="NF033394">
    <property type="entry name" value="capsid_maj_Podo"/>
    <property type="match status" value="1"/>
</dbReference>
<dbReference type="EMBL" id="UINC01060964">
    <property type="protein sequence ID" value="SVB86034.1"/>
    <property type="molecule type" value="Genomic_DNA"/>
</dbReference>
<proteinExistence type="predicted"/>
<evidence type="ECO:0000313" key="1">
    <source>
        <dbReference type="EMBL" id="SVB86034.1"/>
    </source>
</evidence>
<dbReference type="InterPro" id="IPR049718">
    <property type="entry name" value="AKO59007-like"/>
</dbReference>